<evidence type="ECO:0000256" key="6">
    <source>
        <dbReference type="ARBA" id="ARBA00022737"/>
    </source>
</evidence>
<evidence type="ECO:0000256" key="7">
    <source>
        <dbReference type="ARBA" id="ARBA00023015"/>
    </source>
</evidence>
<keyword evidence="6" id="KW-0677">Repeat</keyword>
<dbReference type="EMBL" id="SIDB01000002">
    <property type="protein sequence ID" value="KAI3436011.1"/>
    <property type="molecule type" value="Genomic_DNA"/>
</dbReference>
<dbReference type="InterPro" id="IPR036735">
    <property type="entry name" value="NGN_dom_sf"/>
</dbReference>
<feature type="domain" description="KOW" evidence="14">
    <location>
        <begin position="445"/>
        <end position="472"/>
    </location>
</feature>
<dbReference type="InterPro" id="IPR022581">
    <property type="entry name" value="Spt5_N"/>
</dbReference>
<name>A0A9D4TW00_CHLVU</name>
<proteinExistence type="inferred from homology"/>
<dbReference type="GO" id="GO:0006368">
    <property type="term" value="P:transcription elongation by RNA polymerase II"/>
    <property type="evidence" value="ECO:0007669"/>
    <property type="project" value="TreeGrafter"/>
</dbReference>
<dbReference type="InterPro" id="IPR041973">
    <property type="entry name" value="KOW_Spt5_1"/>
</dbReference>
<dbReference type="GO" id="GO:0032784">
    <property type="term" value="P:regulation of DNA-templated transcription elongation"/>
    <property type="evidence" value="ECO:0007669"/>
    <property type="project" value="InterPro"/>
</dbReference>
<evidence type="ECO:0000256" key="9">
    <source>
        <dbReference type="ARBA" id="ARBA00023163"/>
    </source>
</evidence>
<evidence type="ECO:0000313" key="16">
    <source>
        <dbReference type="Proteomes" id="UP001055712"/>
    </source>
</evidence>
<dbReference type="Proteomes" id="UP001055712">
    <property type="component" value="Unassembled WGS sequence"/>
</dbReference>
<dbReference type="GO" id="GO:0003735">
    <property type="term" value="F:structural constituent of ribosome"/>
    <property type="evidence" value="ECO:0007669"/>
    <property type="project" value="InterPro"/>
</dbReference>
<dbReference type="PROSITE" id="PS01108">
    <property type="entry name" value="RIBOSOMAL_L24"/>
    <property type="match status" value="1"/>
</dbReference>
<dbReference type="GO" id="GO:0005840">
    <property type="term" value="C:ribosome"/>
    <property type="evidence" value="ECO:0007669"/>
    <property type="project" value="InterPro"/>
</dbReference>
<dbReference type="CDD" id="cd06085">
    <property type="entry name" value="KOW_Spt5_5"/>
    <property type="match status" value="1"/>
</dbReference>
<keyword evidence="16" id="KW-1185">Reference proteome</keyword>
<evidence type="ECO:0000256" key="2">
    <source>
        <dbReference type="ARBA" id="ARBA00006956"/>
    </source>
</evidence>
<dbReference type="CDD" id="cd06083">
    <property type="entry name" value="KOW_Spt5_3"/>
    <property type="match status" value="1"/>
</dbReference>
<dbReference type="CDD" id="cd06084">
    <property type="entry name" value="KOW_Spt5_4"/>
    <property type="match status" value="1"/>
</dbReference>
<dbReference type="InterPro" id="IPR017071">
    <property type="entry name" value="TF_Spt5_eukaryote"/>
</dbReference>
<feature type="compositionally biased region" description="Acidic residues" evidence="12">
    <location>
        <begin position="84"/>
        <end position="102"/>
    </location>
</feature>
<keyword evidence="4" id="KW-0678">Repressor</keyword>
<keyword evidence="9 11" id="KW-0804">Transcription</keyword>
<evidence type="ECO:0000256" key="10">
    <source>
        <dbReference type="ARBA" id="ARBA00023242"/>
    </source>
</evidence>
<feature type="compositionally biased region" description="Basic residues" evidence="12">
    <location>
        <begin position="50"/>
        <end position="63"/>
    </location>
</feature>
<dbReference type="Pfam" id="PF23287">
    <property type="entry name" value="KOW7_SPT5"/>
    <property type="match status" value="1"/>
</dbReference>
<dbReference type="Pfam" id="PF03439">
    <property type="entry name" value="Spt5-NGN"/>
    <property type="match status" value="1"/>
</dbReference>
<evidence type="ECO:0000313" key="15">
    <source>
        <dbReference type="EMBL" id="KAI3436011.1"/>
    </source>
</evidence>
<comment type="similarity">
    <text evidence="2 11">Belongs to the SPT5 family.</text>
</comment>
<dbReference type="Pfam" id="PF23290">
    <property type="entry name" value="KOW5_SPT5"/>
    <property type="match status" value="1"/>
</dbReference>
<dbReference type="GO" id="GO:0032044">
    <property type="term" value="C:DSIF complex"/>
    <property type="evidence" value="ECO:0007669"/>
    <property type="project" value="TreeGrafter"/>
</dbReference>
<dbReference type="InterPro" id="IPR005825">
    <property type="entry name" value="Ribosomal_uL24_CS"/>
</dbReference>
<evidence type="ECO:0000256" key="5">
    <source>
        <dbReference type="ARBA" id="ARBA00022553"/>
    </source>
</evidence>
<comment type="caution">
    <text evidence="15">The sequence shown here is derived from an EMBL/GenBank/DDBJ whole genome shotgun (WGS) entry which is preliminary data.</text>
</comment>
<dbReference type="InterPro" id="IPR039659">
    <property type="entry name" value="SPT5"/>
</dbReference>
<dbReference type="AlphaFoldDB" id="A0A9D4TW00"/>
<feature type="domain" description="KOW" evidence="14">
    <location>
        <begin position="279"/>
        <end position="306"/>
    </location>
</feature>
<dbReference type="PANTHER" id="PTHR11125:SF7">
    <property type="entry name" value="TRANSCRIPTION ELONGATION FACTOR SPT5"/>
    <property type="match status" value="1"/>
</dbReference>
<dbReference type="Pfam" id="PF23037">
    <property type="entry name" value="KOWx_SPT5"/>
    <property type="match status" value="1"/>
</dbReference>
<dbReference type="InterPro" id="IPR014722">
    <property type="entry name" value="Rib_uL2_dom2"/>
</dbReference>
<reference evidence="15" key="2">
    <citation type="submission" date="2020-11" db="EMBL/GenBank/DDBJ databases">
        <authorList>
            <person name="Cecchin M."/>
            <person name="Marcolungo L."/>
            <person name="Rossato M."/>
            <person name="Girolomoni L."/>
            <person name="Cosentino E."/>
            <person name="Cuine S."/>
            <person name="Li-Beisson Y."/>
            <person name="Delledonne M."/>
            <person name="Ballottari M."/>
        </authorList>
    </citation>
    <scope>NUCLEOTIDE SEQUENCE</scope>
    <source>
        <strain evidence="15">211/11P</strain>
        <tissue evidence="15">Whole cell</tissue>
    </source>
</reference>
<evidence type="ECO:0000256" key="1">
    <source>
        <dbReference type="ARBA" id="ARBA00004123"/>
    </source>
</evidence>
<dbReference type="SUPFAM" id="SSF50104">
    <property type="entry name" value="Translation proteins SH3-like domain"/>
    <property type="match status" value="1"/>
</dbReference>
<dbReference type="GO" id="GO:0006412">
    <property type="term" value="P:translation"/>
    <property type="evidence" value="ECO:0007669"/>
    <property type="project" value="InterPro"/>
</dbReference>
<dbReference type="Pfam" id="PF11942">
    <property type="entry name" value="Spt5_N"/>
    <property type="match status" value="1"/>
</dbReference>
<dbReference type="GO" id="GO:0003729">
    <property type="term" value="F:mRNA binding"/>
    <property type="evidence" value="ECO:0007669"/>
    <property type="project" value="TreeGrafter"/>
</dbReference>
<feature type="compositionally biased region" description="Gly residues" evidence="12">
    <location>
        <begin position="685"/>
        <end position="696"/>
    </location>
</feature>
<dbReference type="Pfam" id="PF23042">
    <property type="entry name" value="KOW1_SPT5"/>
    <property type="match status" value="1"/>
</dbReference>
<dbReference type="OrthoDB" id="28901at2759"/>
<dbReference type="FunFam" id="3.30.70.940:FF:000005">
    <property type="entry name" value="Transcription elongation factor SPT5"/>
    <property type="match status" value="1"/>
</dbReference>
<dbReference type="InterPro" id="IPR039385">
    <property type="entry name" value="NGN_Euk"/>
</dbReference>
<evidence type="ECO:0000256" key="4">
    <source>
        <dbReference type="ARBA" id="ARBA00022491"/>
    </source>
</evidence>
<gene>
    <name evidence="15" type="ORF">D9Q98_002068</name>
</gene>
<keyword evidence="7" id="KW-0805">Transcription regulation</keyword>
<keyword evidence="8" id="KW-0010">Activator</keyword>
<dbReference type="InterPro" id="IPR041977">
    <property type="entry name" value="KOW_Spt5_4"/>
</dbReference>
<feature type="domain" description="KOW" evidence="14">
    <location>
        <begin position="1049"/>
        <end position="1076"/>
    </location>
</feature>
<dbReference type="Gene3D" id="2.30.30.30">
    <property type="match status" value="3"/>
</dbReference>
<evidence type="ECO:0000259" key="14">
    <source>
        <dbReference type="SMART" id="SM00739"/>
    </source>
</evidence>
<dbReference type="InterPro" id="IPR005824">
    <property type="entry name" value="KOW"/>
</dbReference>
<dbReference type="SMART" id="SM00738">
    <property type="entry name" value="NGN"/>
    <property type="match status" value="1"/>
</dbReference>
<feature type="domain" description="KOW" evidence="14">
    <location>
        <begin position="501"/>
        <end position="528"/>
    </location>
</feature>
<dbReference type="PANTHER" id="PTHR11125">
    <property type="entry name" value="SUPPRESSOR OF TY 5"/>
    <property type="match status" value="1"/>
</dbReference>
<evidence type="ECO:0000256" key="8">
    <source>
        <dbReference type="ARBA" id="ARBA00023159"/>
    </source>
</evidence>
<dbReference type="InterPro" id="IPR041975">
    <property type="entry name" value="KOW_Spt5_2"/>
</dbReference>
<evidence type="ECO:0000256" key="3">
    <source>
        <dbReference type="ARBA" id="ARBA00020181"/>
    </source>
</evidence>
<feature type="compositionally biased region" description="Acidic residues" evidence="12">
    <location>
        <begin position="1"/>
        <end position="30"/>
    </location>
</feature>
<keyword evidence="10 11" id="KW-0539">Nucleus</keyword>
<dbReference type="Pfam" id="PF23291">
    <property type="entry name" value="KOW4_SPT5"/>
    <property type="match status" value="1"/>
</dbReference>
<dbReference type="InterPro" id="IPR005100">
    <property type="entry name" value="NGN-domain"/>
</dbReference>
<comment type="subcellular location">
    <subcellularLocation>
        <location evidence="1 11">Nucleus</location>
    </subcellularLocation>
</comment>
<dbReference type="Pfam" id="PF23284">
    <property type="entry name" value="KOW2_Spt5"/>
    <property type="match status" value="1"/>
</dbReference>
<dbReference type="PIRSF" id="PIRSF036945">
    <property type="entry name" value="Spt5"/>
    <property type="match status" value="1"/>
</dbReference>
<feature type="domain" description="KOW" evidence="14">
    <location>
        <begin position="628"/>
        <end position="655"/>
    </location>
</feature>
<dbReference type="SMART" id="SM00739">
    <property type="entry name" value="KOW"/>
    <property type="match status" value="6"/>
</dbReference>
<feature type="domain" description="KOW" evidence="14">
    <location>
        <begin position="750"/>
        <end position="777"/>
    </location>
</feature>
<dbReference type="GO" id="GO:0006357">
    <property type="term" value="P:regulation of transcription by RNA polymerase II"/>
    <property type="evidence" value="ECO:0007669"/>
    <property type="project" value="InterPro"/>
</dbReference>
<feature type="region of interest" description="Disordered" evidence="12">
    <location>
        <begin position="1"/>
        <end position="102"/>
    </location>
</feature>
<feature type="region of interest" description="Disordered" evidence="12">
    <location>
        <begin position="326"/>
        <end position="354"/>
    </location>
</feature>
<evidence type="ECO:0000259" key="13">
    <source>
        <dbReference type="SMART" id="SM00738"/>
    </source>
</evidence>
<dbReference type="Gene3D" id="3.30.70.940">
    <property type="entry name" value="NusG, N-terminal domain"/>
    <property type="match status" value="1"/>
</dbReference>
<protein>
    <recommendedName>
        <fullName evidence="3 11">Transcription elongation factor SPT5</fullName>
    </recommendedName>
</protein>
<dbReference type="InterPro" id="IPR041978">
    <property type="entry name" value="KOW_Spt5_5"/>
</dbReference>
<feature type="compositionally biased region" description="Basic and acidic residues" evidence="12">
    <location>
        <begin position="38"/>
        <end position="49"/>
    </location>
</feature>
<evidence type="ECO:0000256" key="12">
    <source>
        <dbReference type="SAM" id="MobiDB-lite"/>
    </source>
</evidence>
<sequence>MSDEEDFSAGSDDEEEYQESEEGSDEDEEDVGRHRKKEAAVKGKAVVKEKKPKAVKAVKKKKRSANDDERGGRKRLRGSAFIDDIADVDDDDDEDDLEDEGMDDLIDDAGEEVLSQAEMIKMRQEMREAAVAADRDNEPNPEELEKYIKERFGGQSYAAAAYEGDDAPSGAVGQQALMPTSADPKLWVVRCGEGQEREAVVCLLQKCYDLAKRGSPLLIKAVFCQDHLKGYIYVEAHKEASVKEALRGLRMIFGSKPPQLVPLREMVDAIRVPRTTAKAIEPGSWVRIKNGLYKGDLAKVVDTDMSTQRGTIKVVPRLDLAAMANRKPEDARSNFGKQPKVKPPARPFNPDEARSHRLDVVQQRDRATGDVYLILNGSNRFIEGYLIKTVALKSLDLQESLPPLDELQKFNAAAQSDDGGGTDLASLMQNLQAEGGEAAGAAAPKWEKNDRVLVVEGDLKNIKGRVQHITEDGGVMVVPEDAALPDFKDAIRFEPREITKYFESGEHVKVIHGQQEGETGMVVRVEGSVCYIFTDTTQQELRVFTRDLTLAVATSSAVDSLGGYEMHDLVVLDNTTVGVVVNVDQDSLRVLTNQGRPDKPDIRVCRLPDIKRKMINKRASVKDGGGNDVGVGDMVDVVDGPLKGRSGTVRYIMRGFVFVQTREVQEHAGFICLQARHTKVRGGKGRAMGGGGGVGMTPGRSPAYGILASPHPNRGMQQNVMASPSRQGGGGGGPPGSGQYSGRVSTQQDKMLEGRSLTIKKGPFRGMRGRVISATATHVRLELEAQMKTVTVDRSHLAIEDGGRSEPAPRPGYAYPSAGTPMAAGGRTPMHPGITATPMHYSSLTTPMHPGMTPGREALTKTPAYDPAWAATPAHPGFGGGSSYPHAGTPGFAADTPGTVNPSPGGMGYRGHPYAAPSPGYAPASYAASAGTPGMYAAAGTPALAGTPGMYAAAGTPGVFNDAAAATPGGGGYGAAGGGAAGPAGVDYSLWIDAEVVLASGERAALRSVDGGVATVSLGSEAADKDRTVWIYPPGAASRTVPVGEVQLATGTKGRMRIVSGELIGQEGVVVGIDGGDGIVKLGADIKIIQLSHLAMLAEAAVPPPAAPT</sequence>
<feature type="region of interest" description="Disordered" evidence="12">
    <location>
        <begin position="682"/>
        <end position="750"/>
    </location>
</feature>
<feature type="domain" description="NusG-like N-terminal" evidence="13">
    <location>
        <begin position="183"/>
        <end position="273"/>
    </location>
</feature>
<accession>A0A9D4TW00</accession>
<keyword evidence="5" id="KW-0597">Phosphoprotein</keyword>
<dbReference type="InterPro" id="IPR057934">
    <property type="entry name" value="KOW_Spt5_7"/>
</dbReference>
<reference evidence="15" key="1">
    <citation type="journal article" date="2019" name="Plant J.">
        <title>Chlorella vulgaris genome assembly and annotation reveals the molecular basis for metabolic acclimation to high light conditions.</title>
        <authorList>
            <person name="Cecchin M."/>
            <person name="Marcolungo L."/>
            <person name="Rossato M."/>
            <person name="Girolomoni L."/>
            <person name="Cosentino E."/>
            <person name="Cuine S."/>
            <person name="Li-Beisson Y."/>
            <person name="Delledonne M."/>
            <person name="Ballottari M."/>
        </authorList>
    </citation>
    <scope>NUCLEOTIDE SEQUENCE</scope>
    <source>
        <strain evidence="15">211/11P</strain>
    </source>
</reference>
<dbReference type="CDD" id="cd09888">
    <property type="entry name" value="NGN_Euk"/>
    <property type="match status" value="1"/>
</dbReference>
<dbReference type="CDD" id="cd06081">
    <property type="entry name" value="KOW_Spt5_1"/>
    <property type="match status" value="1"/>
</dbReference>
<dbReference type="InterPro" id="IPR057936">
    <property type="entry name" value="KOWx_Spt5"/>
</dbReference>
<dbReference type="InterPro" id="IPR006645">
    <property type="entry name" value="NGN-like_dom"/>
</dbReference>
<dbReference type="InterPro" id="IPR041976">
    <property type="entry name" value="KOW_Spt5_3"/>
</dbReference>
<dbReference type="InterPro" id="IPR008991">
    <property type="entry name" value="Translation_prot_SH3-like_sf"/>
</dbReference>
<feature type="compositionally biased region" description="Gly residues" evidence="12">
    <location>
        <begin position="727"/>
        <end position="736"/>
    </location>
</feature>
<evidence type="ECO:0000256" key="11">
    <source>
        <dbReference type="PIRNR" id="PIRNR036945"/>
    </source>
</evidence>
<organism evidence="15 16">
    <name type="scientific">Chlorella vulgaris</name>
    <name type="common">Green alga</name>
    <dbReference type="NCBI Taxonomy" id="3077"/>
    <lineage>
        <taxon>Eukaryota</taxon>
        <taxon>Viridiplantae</taxon>
        <taxon>Chlorophyta</taxon>
        <taxon>core chlorophytes</taxon>
        <taxon>Trebouxiophyceae</taxon>
        <taxon>Chlorellales</taxon>
        <taxon>Chlorellaceae</taxon>
        <taxon>Chlorella clade</taxon>
        <taxon>Chlorella</taxon>
    </lineage>
</organism>